<evidence type="ECO:0000313" key="8">
    <source>
        <dbReference type="Proteomes" id="UP000076404"/>
    </source>
</evidence>
<dbReference type="RefSeq" id="WP_026849654.1">
    <property type="nucleotide sequence ID" value="NZ_CP011454.1"/>
</dbReference>
<gene>
    <name evidence="4 5" type="primary">purK</name>
    <name evidence="7" type="ORF">GEMMAAP_11425</name>
</gene>
<dbReference type="InterPro" id="IPR054350">
    <property type="entry name" value="PurT/PurK_preATP-grasp"/>
</dbReference>
<reference evidence="7 8" key="2">
    <citation type="journal article" date="2016" name="Environ. Microbiol. Rep.">
        <title>Metagenomic evidence for the presence of phototrophic Gemmatimonadetes bacteria in diverse environments.</title>
        <authorList>
            <person name="Zeng Y."/>
            <person name="Baumbach J."/>
            <person name="Barbosa E.G."/>
            <person name="Azevedo V."/>
            <person name="Zhang C."/>
            <person name="Koblizek M."/>
        </authorList>
    </citation>
    <scope>NUCLEOTIDE SEQUENCE [LARGE SCALE GENOMIC DNA]</scope>
    <source>
        <strain evidence="7 8">AP64</strain>
    </source>
</reference>
<dbReference type="InterPro" id="IPR040686">
    <property type="entry name" value="PurK_C"/>
</dbReference>
<evidence type="ECO:0000256" key="4">
    <source>
        <dbReference type="HAMAP-Rule" id="MF_01928"/>
    </source>
</evidence>
<evidence type="ECO:0000256" key="3">
    <source>
        <dbReference type="ARBA" id="ARBA00022840"/>
    </source>
</evidence>
<evidence type="ECO:0000256" key="2">
    <source>
        <dbReference type="ARBA" id="ARBA00022755"/>
    </source>
</evidence>
<proteinExistence type="inferred from homology"/>
<evidence type="ECO:0000256" key="5">
    <source>
        <dbReference type="RuleBase" id="RU361200"/>
    </source>
</evidence>
<keyword evidence="4 5" id="KW-0436">Ligase</keyword>
<dbReference type="NCBIfam" id="TIGR01161">
    <property type="entry name" value="purK"/>
    <property type="match status" value="1"/>
</dbReference>
<comment type="pathway">
    <text evidence="4 5">Purine metabolism; IMP biosynthesis via de novo pathway; 5-amino-1-(5-phospho-D-ribosyl)imidazole-4-carboxylate from 5-amino-1-(5-phospho-D-ribosyl)imidazole (N5-CAIR route): step 1/2.</text>
</comment>
<dbReference type="EC" id="6.3.4.18" evidence="4 5"/>
<dbReference type="InterPro" id="IPR016185">
    <property type="entry name" value="PreATP-grasp_dom_sf"/>
</dbReference>
<reference evidence="7 8" key="1">
    <citation type="journal article" date="2014" name="Proc. Natl. Acad. Sci. U.S.A.">
        <title>Functional type 2 photosynthetic reaction centers found in the rare bacterial phylum Gemmatimonadetes.</title>
        <authorList>
            <person name="Zeng Y."/>
            <person name="Feng F."/>
            <person name="Medova H."/>
            <person name="Dean J."/>
            <person name="Koblizek M."/>
        </authorList>
    </citation>
    <scope>NUCLEOTIDE SEQUENCE [LARGE SCALE GENOMIC DNA]</scope>
    <source>
        <strain evidence="7 8">AP64</strain>
    </source>
</reference>
<feature type="binding site" evidence="4">
    <location>
        <begin position="271"/>
        <end position="272"/>
    </location>
    <ligand>
        <name>ATP</name>
        <dbReference type="ChEBI" id="CHEBI:30616"/>
    </ligand>
</feature>
<feature type="binding site" evidence="4">
    <location>
        <position position="151"/>
    </location>
    <ligand>
        <name>ATP</name>
        <dbReference type="ChEBI" id="CHEBI:30616"/>
    </ligand>
</feature>
<dbReference type="InterPro" id="IPR003135">
    <property type="entry name" value="ATP-grasp_carboxylate-amine"/>
</dbReference>
<comment type="similarity">
    <text evidence="4 5">Belongs to the PurK/PurT family.</text>
</comment>
<dbReference type="SUPFAM" id="SSF51246">
    <property type="entry name" value="Rudiment single hybrid motif"/>
    <property type="match status" value="1"/>
</dbReference>
<dbReference type="GO" id="GO:0004638">
    <property type="term" value="F:phosphoribosylaminoimidazole carboxylase activity"/>
    <property type="evidence" value="ECO:0007669"/>
    <property type="project" value="InterPro"/>
</dbReference>
<dbReference type="GO" id="GO:0005829">
    <property type="term" value="C:cytosol"/>
    <property type="evidence" value="ECO:0007669"/>
    <property type="project" value="TreeGrafter"/>
</dbReference>
<keyword evidence="2 4" id="KW-0658">Purine biosynthesis</keyword>
<dbReference type="KEGG" id="gph:GEMMAAP_11425"/>
<dbReference type="eggNOG" id="COG0026">
    <property type="taxonomic scope" value="Bacteria"/>
</dbReference>
<dbReference type="PANTHER" id="PTHR11609">
    <property type="entry name" value="PURINE BIOSYNTHESIS PROTEIN 6/7, PUR6/7"/>
    <property type="match status" value="1"/>
</dbReference>
<dbReference type="GO" id="GO:0034028">
    <property type="term" value="F:5-(carboxyamino)imidazole ribonucleotide synthase activity"/>
    <property type="evidence" value="ECO:0007669"/>
    <property type="project" value="UniProtKB-UniRule"/>
</dbReference>
<dbReference type="NCBIfam" id="NF004679">
    <property type="entry name" value="PRK06019.1-5"/>
    <property type="match status" value="1"/>
</dbReference>
<dbReference type="Gene3D" id="3.40.50.20">
    <property type="match status" value="1"/>
</dbReference>
<dbReference type="InterPro" id="IPR013815">
    <property type="entry name" value="ATP_grasp_subdomain_1"/>
</dbReference>
<dbReference type="Gene3D" id="3.30.470.20">
    <property type="entry name" value="ATP-grasp fold, B domain"/>
    <property type="match status" value="1"/>
</dbReference>
<dbReference type="Pfam" id="PF22660">
    <property type="entry name" value="RS_preATP-grasp-like"/>
    <property type="match status" value="1"/>
</dbReference>
<name>A0A143BL45_9BACT</name>
<dbReference type="InterPro" id="IPR005875">
    <property type="entry name" value="PurK"/>
</dbReference>
<dbReference type="Pfam" id="PF17769">
    <property type="entry name" value="PurK_C"/>
    <property type="match status" value="1"/>
</dbReference>
<comment type="subunit">
    <text evidence="4 5">Homodimer.</text>
</comment>
<feature type="binding site" evidence="4">
    <location>
        <position position="194"/>
    </location>
    <ligand>
        <name>ATP</name>
        <dbReference type="ChEBI" id="CHEBI:30616"/>
    </ligand>
</feature>
<feature type="binding site" evidence="4">
    <location>
        <begin position="156"/>
        <end position="162"/>
    </location>
    <ligand>
        <name>ATP</name>
        <dbReference type="ChEBI" id="CHEBI:30616"/>
    </ligand>
</feature>
<dbReference type="Gene3D" id="3.30.1490.20">
    <property type="entry name" value="ATP-grasp fold, A domain"/>
    <property type="match status" value="1"/>
</dbReference>
<dbReference type="GO" id="GO:0046872">
    <property type="term" value="F:metal ion binding"/>
    <property type="evidence" value="ECO:0007669"/>
    <property type="project" value="InterPro"/>
</dbReference>
<sequence>MTTTTTPSPILPGATIGFLGGGQLGRMTAFAARSMGYDIHVLDPEAACATRPIASRTITAPFNDVNAAIELASQCDVVTLEIEQIHPSVLDAVAARTALRPGRDPVYIIQDRIRQKQWLKSHGFPLGRFVAAQQASDIADMVRECGASIAKSTHGGYDGRGQVRLSDPEQAMDAWTALGSRECLVEQKVSIHYELSVLVARSPSGATAVYPPSRNHHTSGVLTWAVVPAVISDEMAQRAQTLARTVAERIGIVGLLAVECFVTTDGELLVNELAPRPHNTYHHSERGVATSQFEQLVRAICDLPLGATDVFAPSAIANLLGDVWLQDSAPDVTHALNVTGSRLHLYGKAGARAGRKMGHLSAVGDSAQDALGRVLESYRRLSPGTISSFDVHEPVLAHITS</sequence>
<dbReference type="UniPathway" id="UPA00074">
    <property type="reaction ID" value="UER00942"/>
</dbReference>
<dbReference type="HAMAP" id="MF_01928">
    <property type="entry name" value="PurK"/>
    <property type="match status" value="1"/>
</dbReference>
<dbReference type="InterPro" id="IPR011054">
    <property type="entry name" value="Rudment_hybrid_motif"/>
</dbReference>
<comment type="function">
    <text evidence="4">Catalyzes the ATP-dependent conversion of 5-aminoimidazole ribonucleotide (AIR) and HCO(3)(-) to N5-carboxyaminoimidazole ribonucleotide (N5-CAIR).</text>
</comment>
<dbReference type="Pfam" id="PF02222">
    <property type="entry name" value="ATP-grasp"/>
    <property type="match status" value="1"/>
</dbReference>
<dbReference type="PANTHER" id="PTHR11609:SF5">
    <property type="entry name" value="PHOSPHORIBOSYLAMINOIMIDAZOLE CARBOXYLASE"/>
    <property type="match status" value="1"/>
</dbReference>
<comment type="catalytic activity">
    <reaction evidence="4 5">
        <text>5-amino-1-(5-phospho-beta-D-ribosyl)imidazole + hydrogencarbonate + ATP = 5-carboxyamino-1-(5-phospho-D-ribosyl)imidazole + ADP + phosphate + 2 H(+)</text>
        <dbReference type="Rhea" id="RHEA:19317"/>
        <dbReference type="ChEBI" id="CHEBI:15378"/>
        <dbReference type="ChEBI" id="CHEBI:17544"/>
        <dbReference type="ChEBI" id="CHEBI:30616"/>
        <dbReference type="ChEBI" id="CHEBI:43474"/>
        <dbReference type="ChEBI" id="CHEBI:58730"/>
        <dbReference type="ChEBI" id="CHEBI:137981"/>
        <dbReference type="ChEBI" id="CHEBI:456216"/>
        <dbReference type="EC" id="6.3.4.18"/>
    </reaction>
</comment>
<dbReference type="InterPro" id="IPR011761">
    <property type="entry name" value="ATP-grasp"/>
</dbReference>
<organism evidence="7 8">
    <name type="scientific">Gemmatimonas phototrophica</name>
    <dbReference type="NCBI Taxonomy" id="1379270"/>
    <lineage>
        <taxon>Bacteria</taxon>
        <taxon>Pseudomonadati</taxon>
        <taxon>Gemmatimonadota</taxon>
        <taxon>Gemmatimonadia</taxon>
        <taxon>Gemmatimonadales</taxon>
        <taxon>Gemmatimonadaceae</taxon>
        <taxon>Gemmatimonas</taxon>
    </lineage>
</organism>
<dbReference type="SUPFAM" id="SSF56059">
    <property type="entry name" value="Glutathione synthetase ATP-binding domain-like"/>
    <property type="match status" value="1"/>
</dbReference>
<evidence type="ECO:0000256" key="1">
    <source>
        <dbReference type="ARBA" id="ARBA00022741"/>
    </source>
</evidence>
<feature type="binding site" evidence="4">
    <location>
        <position position="217"/>
    </location>
    <ligand>
        <name>ATP</name>
        <dbReference type="ChEBI" id="CHEBI:30616"/>
    </ligand>
</feature>
<keyword evidence="1 4" id="KW-0547">Nucleotide-binding</keyword>
<feature type="binding site" evidence="4">
    <location>
        <position position="112"/>
    </location>
    <ligand>
        <name>ATP</name>
        <dbReference type="ChEBI" id="CHEBI:30616"/>
    </ligand>
</feature>
<dbReference type="SUPFAM" id="SSF52440">
    <property type="entry name" value="PreATP-grasp domain"/>
    <property type="match status" value="1"/>
</dbReference>
<protein>
    <recommendedName>
        <fullName evidence="4 5">N5-carboxyaminoimidazole ribonucleotide synthase</fullName>
        <shortName evidence="4 5">N5-CAIR synthase</shortName>
        <ecNumber evidence="4 5">6.3.4.18</ecNumber>
    </recommendedName>
    <alternativeName>
        <fullName evidence="4 5">5-(carboxyamino)imidazole ribonucleotide synthetase</fullName>
    </alternativeName>
</protein>
<dbReference type="GO" id="GO:0005524">
    <property type="term" value="F:ATP binding"/>
    <property type="evidence" value="ECO:0007669"/>
    <property type="project" value="UniProtKB-UniRule"/>
</dbReference>
<keyword evidence="3 4" id="KW-0067">ATP-binding</keyword>
<evidence type="ECO:0000313" key="7">
    <source>
        <dbReference type="EMBL" id="AMW05252.1"/>
    </source>
</evidence>
<dbReference type="EMBL" id="CP011454">
    <property type="protein sequence ID" value="AMW05252.1"/>
    <property type="molecule type" value="Genomic_DNA"/>
</dbReference>
<evidence type="ECO:0000259" key="6">
    <source>
        <dbReference type="PROSITE" id="PS50975"/>
    </source>
</evidence>
<keyword evidence="8" id="KW-1185">Reference proteome</keyword>
<dbReference type="AlphaFoldDB" id="A0A143BL45"/>
<dbReference type="GO" id="GO:0006189">
    <property type="term" value="P:'de novo' IMP biosynthetic process"/>
    <property type="evidence" value="ECO:0007669"/>
    <property type="project" value="UniProtKB-UniRule"/>
</dbReference>
<accession>A0A143BL45</accession>
<dbReference type="Proteomes" id="UP000076404">
    <property type="component" value="Chromosome"/>
</dbReference>
<dbReference type="OrthoDB" id="9804625at2"/>
<dbReference type="STRING" id="1379270.GEMMAAP_11425"/>
<feature type="binding site" evidence="4">
    <location>
        <begin position="186"/>
        <end position="189"/>
    </location>
    <ligand>
        <name>ATP</name>
        <dbReference type="ChEBI" id="CHEBI:30616"/>
    </ligand>
</feature>
<dbReference type="PROSITE" id="PS50975">
    <property type="entry name" value="ATP_GRASP"/>
    <property type="match status" value="1"/>
</dbReference>
<feature type="domain" description="ATP-grasp" evidence="6">
    <location>
        <begin position="116"/>
        <end position="301"/>
    </location>
</feature>
<comment type="function">
    <text evidence="5">Catalyzes the ATP-dependent conversion of 5-aminoimidazole ribonucleotide (AIR) and HCO(3)- to N5-carboxyaminoimidazole ribonucleotide (N5-CAIR).</text>
</comment>